<dbReference type="GO" id="GO:0006935">
    <property type="term" value="P:chemotaxis"/>
    <property type="evidence" value="ECO:0007669"/>
    <property type="project" value="UniProtKB-KW"/>
</dbReference>
<evidence type="ECO:0000256" key="2">
    <source>
        <dbReference type="ARBA" id="ARBA00022500"/>
    </source>
</evidence>
<dbReference type="GO" id="GO:0016020">
    <property type="term" value="C:membrane"/>
    <property type="evidence" value="ECO:0007669"/>
    <property type="project" value="UniProtKB-SubCell"/>
</dbReference>
<dbReference type="STRING" id="1480615.AWJ14_15205"/>
<dbReference type="PANTHER" id="PTHR43531">
    <property type="entry name" value="PROTEIN ICFG"/>
    <property type="match status" value="1"/>
</dbReference>
<dbReference type="Pfam" id="PF08447">
    <property type="entry name" value="PAS_3"/>
    <property type="match status" value="1"/>
</dbReference>
<dbReference type="PROSITE" id="PS50111">
    <property type="entry name" value="CHEMOTAXIS_TRANSDUC_2"/>
    <property type="match status" value="1"/>
</dbReference>
<dbReference type="Gene3D" id="1.10.287.950">
    <property type="entry name" value="Methyl-accepting chemotaxis protein"/>
    <property type="match status" value="1"/>
</dbReference>
<dbReference type="CDD" id="cd00130">
    <property type="entry name" value="PAS"/>
    <property type="match status" value="2"/>
</dbReference>
<feature type="domain" description="PAS" evidence="7">
    <location>
        <begin position="145"/>
        <end position="175"/>
    </location>
</feature>
<dbReference type="AlphaFoldDB" id="A0A1C1YQR1"/>
<feature type="domain" description="PAS" evidence="7">
    <location>
        <begin position="24"/>
        <end position="64"/>
    </location>
</feature>
<dbReference type="SUPFAM" id="SSF55785">
    <property type="entry name" value="PYP-like sensor domain (PAS domain)"/>
    <property type="match status" value="2"/>
</dbReference>
<dbReference type="InterPro" id="IPR000700">
    <property type="entry name" value="PAS-assoc_C"/>
</dbReference>
<dbReference type="SMART" id="SM00086">
    <property type="entry name" value="PAC"/>
    <property type="match status" value="2"/>
</dbReference>
<proteinExistence type="inferred from homology"/>
<evidence type="ECO:0000259" key="9">
    <source>
        <dbReference type="PROSITE" id="PS50885"/>
    </source>
</evidence>
<dbReference type="PROSITE" id="PS50885">
    <property type="entry name" value="HAMP"/>
    <property type="match status" value="1"/>
</dbReference>
<dbReference type="InterPro" id="IPR013655">
    <property type="entry name" value="PAS_fold_3"/>
</dbReference>
<dbReference type="Pfam" id="PF00015">
    <property type="entry name" value="MCPsignal"/>
    <property type="match status" value="1"/>
</dbReference>
<evidence type="ECO:0000313" key="10">
    <source>
        <dbReference type="EMBL" id="OCW55824.1"/>
    </source>
</evidence>
<evidence type="ECO:0000259" key="8">
    <source>
        <dbReference type="PROSITE" id="PS50113"/>
    </source>
</evidence>
<feature type="domain" description="Methyl-accepting transducer" evidence="6">
    <location>
        <begin position="302"/>
        <end position="531"/>
    </location>
</feature>
<keyword evidence="4" id="KW-0807">Transducer</keyword>
<feature type="compositionally biased region" description="Low complexity" evidence="5">
    <location>
        <begin position="581"/>
        <end position="593"/>
    </location>
</feature>
<dbReference type="NCBIfam" id="TIGR00229">
    <property type="entry name" value="sensory_box"/>
    <property type="match status" value="2"/>
</dbReference>
<dbReference type="InterPro" id="IPR003660">
    <property type="entry name" value="HAMP_dom"/>
</dbReference>
<evidence type="ECO:0000259" key="7">
    <source>
        <dbReference type="PROSITE" id="PS50112"/>
    </source>
</evidence>
<dbReference type="InterPro" id="IPR004089">
    <property type="entry name" value="MCPsignal_dom"/>
</dbReference>
<evidence type="ECO:0000256" key="5">
    <source>
        <dbReference type="SAM" id="MobiDB-lite"/>
    </source>
</evidence>
<accession>A0A1C1YQR1</accession>
<protein>
    <submittedName>
        <fullName evidence="10">Chemotaxis protein</fullName>
    </submittedName>
</protein>
<evidence type="ECO:0000259" key="6">
    <source>
        <dbReference type="PROSITE" id="PS50111"/>
    </source>
</evidence>
<dbReference type="SUPFAM" id="SSF58104">
    <property type="entry name" value="Methyl-accepting chemotaxis protein (MCP) signaling domain"/>
    <property type="match status" value="1"/>
</dbReference>
<dbReference type="InterPro" id="IPR051310">
    <property type="entry name" value="MCP_chemotaxis"/>
</dbReference>
<gene>
    <name evidence="10" type="ORF">AWJ14_15205</name>
</gene>
<feature type="region of interest" description="Disordered" evidence="5">
    <location>
        <begin position="566"/>
        <end position="606"/>
    </location>
</feature>
<dbReference type="RefSeq" id="WP_066184056.1">
    <property type="nucleotide sequence ID" value="NZ_LQZT01000049.1"/>
</dbReference>
<dbReference type="Pfam" id="PF08448">
    <property type="entry name" value="PAS_4"/>
    <property type="match status" value="1"/>
</dbReference>
<dbReference type="Gene3D" id="3.30.450.20">
    <property type="entry name" value="PAS domain"/>
    <property type="match status" value="2"/>
</dbReference>
<keyword evidence="2" id="KW-0145">Chemotaxis</keyword>
<dbReference type="FunFam" id="1.10.287.950:FF:000001">
    <property type="entry name" value="Methyl-accepting chemotaxis sensory transducer"/>
    <property type="match status" value="1"/>
</dbReference>
<evidence type="ECO:0000256" key="3">
    <source>
        <dbReference type="ARBA" id="ARBA00029447"/>
    </source>
</evidence>
<dbReference type="PRINTS" id="PR00260">
    <property type="entry name" value="CHEMTRNSDUCR"/>
</dbReference>
<evidence type="ECO:0000313" key="11">
    <source>
        <dbReference type="Proteomes" id="UP000094795"/>
    </source>
</evidence>
<dbReference type="InterPro" id="IPR035965">
    <property type="entry name" value="PAS-like_dom_sf"/>
</dbReference>
<dbReference type="GO" id="GO:0007165">
    <property type="term" value="P:signal transduction"/>
    <property type="evidence" value="ECO:0007669"/>
    <property type="project" value="UniProtKB-KW"/>
</dbReference>
<dbReference type="SMART" id="SM00283">
    <property type="entry name" value="MA"/>
    <property type="match status" value="1"/>
</dbReference>
<evidence type="ECO:0000256" key="4">
    <source>
        <dbReference type="PROSITE-ProRule" id="PRU00284"/>
    </source>
</evidence>
<dbReference type="PROSITE" id="PS50112">
    <property type="entry name" value="PAS"/>
    <property type="match status" value="2"/>
</dbReference>
<reference evidence="10 11" key="1">
    <citation type="submission" date="2015-12" db="EMBL/GenBank/DDBJ databases">
        <authorList>
            <person name="Shamseldin A."/>
            <person name="Moawad H."/>
            <person name="Abd El-Rahim W.M."/>
            <person name="Sadowsky M.J."/>
        </authorList>
    </citation>
    <scope>NUCLEOTIDE SEQUENCE [LARGE SCALE GENOMIC DNA]</scope>
    <source>
        <strain evidence="10 11">JC234</strain>
    </source>
</reference>
<dbReference type="Proteomes" id="UP000094795">
    <property type="component" value="Unassembled WGS sequence"/>
</dbReference>
<dbReference type="InterPro" id="IPR013656">
    <property type="entry name" value="PAS_4"/>
</dbReference>
<dbReference type="InterPro" id="IPR000014">
    <property type="entry name" value="PAS"/>
</dbReference>
<dbReference type="GO" id="GO:0004888">
    <property type="term" value="F:transmembrane signaling receptor activity"/>
    <property type="evidence" value="ECO:0007669"/>
    <property type="project" value="InterPro"/>
</dbReference>
<organism evidence="10 11">
    <name type="scientific">Hoeflea olei</name>
    <dbReference type="NCBI Taxonomy" id="1480615"/>
    <lineage>
        <taxon>Bacteria</taxon>
        <taxon>Pseudomonadati</taxon>
        <taxon>Pseudomonadota</taxon>
        <taxon>Alphaproteobacteria</taxon>
        <taxon>Hyphomicrobiales</taxon>
        <taxon>Rhizobiaceae</taxon>
        <taxon>Hoeflea</taxon>
    </lineage>
</organism>
<dbReference type="OrthoDB" id="3289104at2"/>
<keyword evidence="11" id="KW-1185">Reference proteome</keyword>
<dbReference type="InterPro" id="IPR001610">
    <property type="entry name" value="PAC"/>
</dbReference>
<evidence type="ECO:0000256" key="1">
    <source>
        <dbReference type="ARBA" id="ARBA00004370"/>
    </source>
</evidence>
<dbReference type="PANTHER" id="PTHR43531:SF11">
    <property type="entry name" value="METHYL-ACCEPTING CHEMOTAXIS PROTEIN 3"/>
    <property type="match status" value="1"/>
</dbReference>
<comment type="subcellular location">
    <subcellularLocation>
        <location evidence="1">Membrane</location>
    </subcellularLocation>
</comment>
<comment type="similarity">
    <text evidence="3">Belongs to the methyl-accepting chemotaxis (MCP) protein family.</text>
</comment>
<comment type="caution">
    <text evidence="10">The sequence shown here is derived from an EMBL/GenBank/DDBJ whole genome shotgun (WGS) entry which is preliminary data.</text>
</comment>
<feature type="domain" description="HAMP" evidence="9">
    <location>
        <begin position="245"/>
        <end position="297"/>
    </location>
</feature>
<name>A0A1C1YQR1_9HYPH</name>
<dbReference type="PROSITE" id="PS50113">
    <property type="entry name" value="PAC"/>
    <property type="match status" value="1"/>
</dbReference>
<sequence length="606" mass="65211">MNLNFLPTSDDANILNALRKSLAVIEFDIQGNILTATDSFCHLVGYSLEEIRGKHHSIFVDPDEARTKAYSDFWKKLGRGEFDRSQYKRIGKSGKEIWIEATYNPVMRRGKPYKVVKFATDVTAQTRKSAEDRGNMAAVHRAQAVIEFDLDGSIIKANENFLQTMGYSADEIVGKHHRMFCEASYAQSRDYQDLWRKLGSGEFVSAECLRIGKGGRKVHIQATYNPIFDVNGRVFKVVKFATDVSERVQNVEELSTGLELMADGDLSIQIGTSFLPALEPLRVNFNKANRQLCDAMETVSENARTISASAEEIRTAADDLAKRTESQAASVEESAAAIEHITGAIASSSQRAEEAGQLVAKTKGDAENSGVVVERAVQAMAEIETSSKSITSIINVIDEIAFQTNLLALNAGVEAARAGEAGRGFAVVAQEVRELAQRTATAAKEIKGLITASGGQVRSGVALVGETGQALAKIVEQVQMINANVQAIVTGSREQATGINEINTAIGAMDQGNQQNAAMVEQSTAASHNLAQEAASLFSLLSRFKTGSSTARTADRSAGHAVAVANGAARAPRQTPPAPVPAQARTPQRAAVQGNAAVDMSDWEEF</sequence>
<feature type="domain" description="PAC" evidence="8">
    <location>
        <begin position="204"/>
        <end position="256"/>
    </location>
</feature>
<dbReference type="SMART" id="SM00091">
    <property type="entry name" value="PAS"/>
    <property type="match status" value="2"/>
</dbReference>
<dbReference type="CDD" id="cd11386">
    <property type="entry name" value="MCP_signal"/>
    <property type="match status" value="1"/>
</dbReference>
<dbReference type="InterPro" id="IPR004090">
    <property type="entry name" value="Chemotax_Me-accpt_rcpt"/>
</dbReference>
<dbReference type="EMBL" id="LQZT01000049">
    <property type="protein sequence ID" value="OCW55824.1"/>
    <property type="molecule type" value="Genomic_DNA"/>
</dbReference>